<evidence type="ECO:0008006" key="4">
    <source>
        <dbReference type="Google" id="ProtNLM"/>
    </source>
</evidence>
<gene>
    <name evidence="2" type="ORF">B0T19DRAFT_470836</name>
</gene>
<dbReference type="Proteomes" id="UP001286456">
    <property type="component" value="Unassembled WGS sequence"/>
</dbReference>
<evidence type="ECO:0000256" key="1">
    <source>
        <dbReference type="SAM" id="SignalP"/>
    </source>
</evidence>
<feature type="signal peptide" evidence="1">
    <location>
        <begin position="1"/>
        <end position="21"/>
    </location>
</feature>
<comment type="caution">
    <text evidence="2">The sequence shown here is derived from an EMBL/GenBank/DDBJ whole genome shotgun (WGS) entry which is preliminary data.</text>
</comment>
<evidence type="ECO:0000313" key="3">
    <source>
        <dbReference type="Proteomes" id="UP001286456"/>
    </source>
</evidence>
<evidence type="ECO:0000313" key="2">
    <source>
        <dbReference type="EMBL" id="KAK3335606.1"/>
    </source>
</evidence>
<organism evidence="2 3">
    <name type="scientific">Cercophora scortea</name>
    <dbReference type="NCBI Taxonomy" id="314031"/>
    <lineage>
        <taxon>Eukaryota</taxon>
        <taxon>Fungi</taxon>
        <taxon>Dikarya</taxon>
        <taxon>Ascomycota</taxon>
        <taxon>Pezizomycotina</taxon>
        <taxon>Sordariomycetes</taxon>
        <taxon>Sordariomycetidae</taxon>
        <taxon>Sordariales</taxon>
        <taxon>Lasiosphaeriaceae</taxon>
        <taxon>Cercophora</taxon>
    </lineage>
</organism>
<dbReference type="EMBL" id="JAUEPO010000001">
    <property type="protein sequence ID" value="KAK3335606.1"/>
    <property type="molecule type" value="Genomic_DNA"/>
</dbReference>
<protein>
    <recommendedName>
        <fullName evidence="4">Cyanovirin-N domain-containing protein</fullName>
    </recommendedName>
</protein>
<dbReference type="AlphaFoldDB" id="A0AAE0J2B1"/>
<reference evidence="2" key="2">
    <citation type="submission" date="2023-06" db="EMBL/GenBank/DDBJ databases">
        <authorList>
            <consortium name="Lawrence Berkeley National Laboratory"/>
            <person name="Haridas S."/>
            <person name="Hensen N."/>
            <person name="Bonometti L."/>
            <person name="Westerberg I."/>
            <person name="Brannstrom I.O."/>
            <person name="Guillou S."/>
            <person name="Cros-Aarteil S."/>
            <person name="Calhoun S."/>
            <person name="Kuo A."/>
            <person name="Mondo S."/>
            <person name="Pangilinan J."/>
            <person name="Riley R."/>
            <person name="Labutti K."/>
            <person name="Andreopoulos B."/>
            <person name="Lipzen A."/>
            <person name="Chen C."/>
            <person name="Yanf M."/>
            <person name="Daum C."/>
            <person name="Ng V."/>
            <person name="Clum A."/>
            <person name="Steindorff A."/>
            <person name="Ohm R."/>
            <person name="Martin F."/>
            <person name="Silar P."/>
            <person name="Natvig D."/>
            <person name="Lalanne C."/>
            <person name="Gautier V."/>
            <person name="Ament-Velasquez S.L."/>
            <person name="Kruys A."/>
            <person name="Hutchinson M.I."/>
            <person name="Powell A.J."/>
            <person name="Barry K."/>
            <person name="Miller A.N."/>
            <person name="Grigoriev I.V."/>
            <person name="Debuchy R."/>
            <person name="Gladieux P."/>
            <person name="Thoren M.H."/>
            <person name="Johannesson H."/>
        </authorList>
    </citation>
    <scope>NUCLEOTIDE SEQUENCE</scope>
    <source>
        <strain evidence="2">SMH4131-1</strain>
    </source>
</reference>
<reference evidence="2" key="1">
    <citation type="journal article" date="2023" name="Mol. Phylogenet. Evol.">
        <title>Genome-scale phylogeny and comparative genomics of the fungal order Sordariales.</title>
        <authorList>
            <person name="Hensen N."/>
            <person name="Bonometti L."/>
            <person name="Westerberg I."/>
            <person name="Brannstrom I.O."/>
            <person name="Guillou S."/>
            <person name="Cros-Aarteil S."/>
            <person name="Calhoun S."/>
            <person name="Haridas S."/>
            <person name="Kuo A."/>
            <person name="Mondo S."/>
            <person name="Pangilinan J."/>
            <person name="Riley R."/>
            <person name="LaButti K."/>
            <person name="Andreopoulos B."/>
            <person name="Lipzen A."/>
            <person name="Chen C."/>
            <person name="Yan M."/>
            <person name="Daum C."/>
            <person name="Ng V."/>
            <person name="Clum A."/>
            <person name="Steindorff A."/>
            <person name="Ohm R.A."/>
            <person name="Martin F."/>
            <person name="Silar P."/>
            <person name="Natvig D.O."/>
            <person name="Lalanne C."/>
            <person name="Gautier V."/>
            <person name="Ament-Velasquez S.L."/>
            <person name="Kruys A."/>
            <person name="Hutchinson M.I."/>
            <person name="Powell A.J."/>
            <person name="Barry K."/>
            <person name="Miller A.N."/>
            <person name="Grigoriev I.V."/>
            <person name="Debuchy R."/>
            <person name="Gladieux P."/>
            <person name="Hiltunen Thoren M."/>
            <person name="Johannesson H."/>
        </authorList>
    </citation>
    <scope>NUCLEOTIDE SEQUENCE</scope>
    <source>
        <strain evidence="2">SMH4131-1</strain>
    </source>
</reference>
<keyword evidence="3" id="KW-1185">Reference proteome</keyword>
<accession>A0AAE0J2B1</accession>
<name>A0AAE0J2B1_9PEZI</name>
<proteinExistence type="predicted"/>
<keyword evidence="1" id="KW-0732">Signal</keyword>
<sequence length="178" mass="19545">MRASPLKFILAILLGSYQCTADSFLDTCIVCTDKSGWGIQQLRGVHQSEFTAQCHQAENNLQVYKFCTLDLNQCIVNYYNGTLGAAAMGNFTIGDVHNQGCVLCHVDLTLDGAPVLCVCGSQRDVDKPEGMFMRTKLDGLVQYRQEIPPKKGKQGTPASLWCIDTQYSAQEVDGCPEP</sequence>
<feature type="chain" id="PRO_5042106820" description="Cyanovirin-N domain-containing protein" evidence="1">
    <location>
        <begin position="22"/>
        <end position="178"/>
    </location>
</feature>